<dbReference type="EMBL" id="BAABHK010000004">
    <property type="protein sequence ID" value="GAA4626763.1"/>
    <property type="molecule type" value="Genomic_DNA"/>
</dbReference>
<proteinExistence type="predicted"/>
<reference evidence="3" key="1">
    <citation type="journal article" date="2019" name="Int. J. Syst. Evol. Microbiol.">
        <title>The Global Catalogue of Microorganisms (GCM) 10K type strain sequencing project: providing services to taxonomists for standard genome sequencing and annotation.</title>
        <authorList>
            <consortium name="The Broad Institute Genomics Platform"/>
            <consortium name="The Broad Institute Genome Sequencing Center for Infectious Disease"/>
            <person name="Wu L."/>
            <person name="Ma J."/>
        </authorList>
    </citation>
    <scope>NUCLEOTIDE SEQUENCE [LARGE SCALE GENOMIC DNA]</scope>
    <source>
        <strain evidence="3">JCM 17939</strain>
    </source>
</reference>
<evidence type="ECO:0000313" key="3">
    <source>
        <dbReference type="Proteomes" id="UP001501442"/>
    </source>
</evidence>
<organism evidence="2 3">
    <name type="scientific">Actinoallomurus vinaceus</name>
    <dbReference type="NCBI Taxonomy" id="1080074"/>
    <lineage>
        <taxon>Bacteria</taxon>
        <taxon>Bacillati</taxon>
        <taxon>Actinomycetota</taxon>
        <taxon>Actinomycetes</taxon>
        <taxon>Streptosporangiales</taxon>
        <taxon>Thermomonosporaceae</taxon>
        <taxon>Actinoallomurus</taxon>
    </lineage>
</organism>
<sequence length="160" mass="17683">MSETSDSSVRSSGPSHPGGISDEEHDFWQQAARRAYEHAKNRIDEALDGLDGLTDRERGFLHGIAWNGGTDELTSLLRKVRRAARRPTTSTPAHDEDITQLVDRLLGADGVDGGDLDKLTDAVNGLPTDDLIDLREAADVLTTAIDRERSERDWVRRHEG</sequence>
<dbReference type="RefSeq" id="WP_345432018.1">
    <property type="nucleotide sequence ID" value="NZ_BAABHK010000004.1"/>
</dbReference>
<accession>A0ABP8UCC8</accession>
<feature type="compositionally biased region" description="Polar residues" evidence="1">
    <location>
        <begin position="1"/>
        <end position="14"/>
    </location>
</feature>
<gene>
    <name evidence="2" type="ORF">GCM10023196_036330</name>
</gene>
<name>A0ABP8UCC8_9ACTN</name>
<protein>
    <submittedName>
        <fullName evidence="2">Uncharacterized protein</fullName>
    </submittedName>
</protein>
<keyword evidence="3" id="KW-1185">Reference proteome</keyword>
<evidence type="ECO:0000256" key="1">
    <source>
        <dbReference type="SAM" id="MobiDB-lite"/>
    </source>
</evidence>
<feature type="region of interest" description="Disordered" evidence="1">
    <location>
        <begin position="1"/>
        <end position="33"/>
    </location>
</feature>
<comment type="caution">
    <text evidence="2">The sequence shown here is derived from an EMBL/GenBank/DDBJ whole genome shotgun (WGS) entry which is preliminary data.</text>
</comment>
<evidence type="ECO:0000313" key="2">
    <source>
        <dbReference type="EMBL" id="GAA4626763.1"/>
    </source>
</evidence>
<dbReference type="Proteomes" id="UP001501442">
    <property type="component" value="Unassembled WGS sequence"/>
</dbReference>